<evidence type="ECO:0000313" key="2">
    <source>
        <dbReference type="EMBL" id="PTB41150.1"/>
    </source>
</evidence>
<reference evidence="2 3" key="1">
    <citation type="submission" date="2016-07" db="EMBL/GenBank/DDBJ databases">
        <title>Multiple horizontal gene transfer events from other fungi enriched the ability of initially mycotrophic Trichoderma (Ascomycota) to feed on dead plant biomass.</title>
        <authorList>
            <consortium name="DOE Joint Genome Institute"/>
            <person name="Aerts A."/>
            <person name="Atanasova L."/>
            <person name="Chenthamara K."/>
            <person name="Zhang J."/>
            <person name="Grujic M."/>
            <person name="Henrissat B."/>
            <person name="Kuo A."/>
            <person name="Salamov A."/>
            <person name="Lipzen A."/>
            <person name="Labutti K."/>
            <person name="Barry K."/>
            <person name="Miao Y."/>
            <person name="Rahimi M.J."/>
            <person name="Shen Q."/>
            <person name="Grigoriev I.V."/>
            <person name="Kubicek C.P."/>
            <person name="Druzhinina I.S."/>
        </authorList>
    </citation>
    <scope>NUCLEOTIDE SEQUENCE [LARGE SCALE GENOMIC DNA]</scope>
    <source>
        <strain evidence="2 3">CBS 433.97</strain>
    </source>
</reference>
<evidence type="ECO:0000313" key="3">
    <source>
        <dbReference type="Proteomes" id="UP000240493"/>
    </source>
</evidence>
<protein>
    <submittedName>
        <fullName evidence="2">Uncharacterized protein</fullName>
    </submittedName>
</protein>
<organism evidence="2 3">
    <name type="scientific">Trichoderma asperellum (strain ATCC 204424 / CBS 433.97 / NBRC 101777)</name>
    <dbReference type="NCBI Taxonomy" id="1042311"/>
    <lineage>
        <taxon>Eukaryota</taxon>
        <taxon>Fungi</taxon>
        <taxon>Dikarya</taxon>
        <taxon>Ascomycota</taxon>
        <taxon>Pezizomycotina</taxon>
        <taxon>Sordariomycetes</taxon>
        <taxon>Hypocreomycetidae</taxon>
        <taxon>Hypocreales</taxon>
        <taxon>Hypocreaceae</taxon>
        <taxon>Trichoderma</taxon>
    </lineage>
</organism>
<evidence type="ECO:0000256" key="1">
    <source>
        <dbReference type="SAM" id="MobiDB-lite"/>
    </source>
</evidence>
<feature type="region of interest" description="Disordered" evidence="1">
    <location>
        <begin position="37"/>
        <end position="99"/>
    </location>
</feature>
<feature type="compositionally biased region" description="Basic residues" evidence="1">
    <location>
        <begin position="75"/>
        <end position="86"/>
    </location>
</feature>
<keyword evidence="3" id="KW-1185">Reference proteome</keyword>
<sequence>MVNVVLGGSWSLERRKKPQRFSTTSCCKRGDCSQTYMRARQHAREPPKEREYSKNTGRGFEYDGVDEDPEGAKLDRRRRRRRRMKNGKQTIELERAREK</sequence>
<dbReference type="AlphaFoldDB" id="A0A2T3Z8N7"/>
<dbReference type="Proteomes" id="UP000240493">
    <property type="component" value="Unassembled WGS sequence"/>
</dbReference>
<feature type="compositionally biased region" description="Basic and acidic residues" evidence="1">
    <location>
        <begin position="42"/>
        <end position="53"/>
    </location>
</feature>
<dbReference type="EMBL" id="KZ679262">
    <property type="protein sequence ID" value="PTB41150.1"/>
    <property type="molecule type" value="Genomic_DNA"/>
</dbReference>
<name>A0A2T3Z8N7_TRIA4</name>
<gene>
    <name evidence="2" type="ORF">M441DRAFT_418769</name>
</gene>
<accession>A0A2T3Z8N7</accession>
<proteinExistence type="predicted"/>